<feature type="compositionally biased region" description="Basic and acidic residues" evidence="1">
    <location>
        <begin position="607"/>
        <end position="643"/>
    </location>
</feature>
<accession>A0A366QYK1</accession>
<evidence type="ECO:0000256" key="1">
    <source>
        <dbReference type="SAM" id="MobiDB-lite"/>
    </source>
</evidence>
<proteinExistence type="predicted"/>
<dbReference type="EMBL" id="QKXC01000252">
    <property type="protein sequence ID" value="RBR09822.1"/>
    <property type="molecule type" value="Genomic_DNA"/>
</dbReference>
<keyword evidence="3" id="KW-1185">Reference proteome</keyword>
<dbReference type="AlphaFoldDB" id="A0A366QYK1"/>
<comment type="caution">
    <text evidence="2">The sequence shown here is derived from an EMBL/GenBank/DDBJ whole genome shotgun (WGS) entry which is preliminary data.</text>
</comment>
<feature type="compositionally biased region" description="Basic and acidic residues" evidence="1">
    <location>
        <begin position="538"/>
        <end position="568"/>
    </location>
</feature>
<feature type="compositionally biased region" description="Basic and acidic residues" evidence="1">
    <location>
        <begin position="170"/>
        <end position="182"/>
    </location>
</feature>
<feature type="compositionally biased region" description="Low complexity" evidence="1">
    <location>
        <begin position="243"/>
        <end position="257"/>
    </location>
</feature>
<feature type="region of interest" description="Disordered" evidence="1">
    <location>
        <begin position="212"/>
        <end position="514"/>
    </location>
</feature>
<dbReference type="Proteomes" id="UP000253153">
    <property type="component" value="Unassembled WGS sequence"/>
</dbReference>
<feature type="compositionally biased region" description="Low complexity" evidence="1">
    <location>
        <begin position="286"/>
        <end position="300"/>
    </location>
</feature>
<feature type="region of interest" description="Disordered" evidence="1">
    <location>
        <begin position="1"/>
        <end position="61"/>
    </location>
</feature>
<dbReference type="RefSeq" id="XP_031012101.1">
    <property type="nucleotide sequence ID" value="XM_031163837.1"/>
</dbReference>
<feature type="region of interest" description="Disordered" evidence="1">
    <location>
        <begin position="588"/>
        <end position="643"/>
    </location>
</feature>
<feature type="compositionally biased region" description="Basic residues" evidence="1">
    <location>
        <begin position="183"/>
        <end position="195"/>
    </location>
</feature>
<protein>
    <submittedName>
        <fullName evidence="2">Uncharacterized protein</fullName>
    </submittedName>
</protein>
<feature type="region of interest" description="Disordered" evidence="1">
    <location>
        <begin position="528"/>
        <end position="568"/>
    </location>
</feature>
<feature type="compositionally biased region" description="Polar residues" evidence="1">
    <location>
        <begin position="425"/>
        <end position="435"/>
    </location>
</feature>
<feature type="compositionally biased region" description="Basic and acidic residues" evidence="1">
    <location>
        <begin position="485"/>
        <end position="514"/>
    </location>
</feature>
<feature type="compositionally biased region" description="Basic residues" evidence="1">
    <location>
        <begin position="438"/>
        <end position="453"/>
    </location>
</feature>
<sequence length="643" mass="73201">MAGPLPVGAMPPGVPSQLNQQPHAPQAVPSIPQNNGIFAATPAYSPGNAQPYRHPPFPPLDLRRQAPVEIQDARGISPPQYRALRLEKASSGSSWTNITVSEKPMPQSMIRDRIAWLQKNTNSVTKKKQEKNESIQRQLDKTQADLTKCGRDVRVYYKLVQLESEWWAADDRRQGEDRSERSSKKHKSHSKRNKSPKWETAAIIAYFVSMPANDRPGSRLHGTNVPLRQSKQTQQPQAVQTSTGGLPPITLPPGFFRPAPPNPLGKTSPVADPRLSSQPNPVPVVTQQATAHPTPQAQAPYRGAPNQQQPDGTVSTKQKGAMPHPSIPGPTQGQIPGRQPPRLPSIQLPIRPPHFQGPLPVPNAPSPLAQADSGGAFKASGQSTAPRTIAAGPNSSVRNNIKVYHASDQSSSSSDDLWSEDESEGTTPSSISSDHSLQRRGRGRSPKRAHADHHRNVVIQDSRHIRKNAKYIRDERTRPLQRQHVRFDSPDYRYQEETRSPRDEYHSQRRAEESWRLEPPRIIQVSRTSVRHVRGSAPRRDRFDDKYDHEEKPLERARLNDSRHKHDVRRENDRFKYLEEDVRLRRDLRERRSGRREDSVMYPYAESDSRWSDQQARDYMRQRESRRPYRYHESRKIRREYDE</sequence>
<feature type="compositionally biased region" description="Low complexity" evidence="1">
    <location>
        <begin position="407"/>
        <end position="416"/>
    </location>
</feature>
<reference evidence="2 3" key="1">
    <citation type="submission" date="2018-06" db="EMBL/GenBank/DDBJ databases">
        <title>Fusarium incarnatum-equiseti species complex species 28.</title>
        <authorList>
            <person name="Gardiner D.M."/>
        </authorList>
    </citation>
    <scope>NUCLEOTIDE SEQUENCE [LARGE SCALE GENOMIC DNA]</scope>
    <source>
        <strain evidence="2 3">FIESC_28</strain>
    </source>
</reference>
<feature type="compositionally biased region" description="Basic and acidic residues" evidence="1">
    <location>
        <begin position="588"/>
        <end position="599"/>
    </location>
</feature>
<feature type="compositionally biased region" description="Polar residues" evidence="1">
    <location>
        <begin position="305"/>
        <end position="318"/>
    </location>
</feature>
<organism evidence="2 3">
    <name type="scientific">Fusarium coffeatum</name>
    <dbReference type="NCBI Taxonomy" id="231269"/>
    <lineage>
        <taxon>Eukaryota</taxon>
        <taxon>Fungi</taxon>
        <taxon>Dikarya</taxon>
        <taxon>Ascomycota</taxon>
        <taxon>Pezizomycotina</taxon>
        <taxon>Sordariomycetes</taxon>
        <taxon>Hypocreomycetidae</taxon>
        <taxon>Hypocreales</taxon>
        <taxon>Nectriaceae</taxon>
        <taxon>Fusarium</taxon>
        <taxon>Fusarium incarnatum-equiseti species complex</taxon>
    </lineage>
</organism>
<evidence type="ECO:0000313" key="2">
    <source>
        <dbReference type="EMBL" id="RBR09822.1"/>
    </source>
</evidence>
<evidence type="ECO:0000313" key="3">
    <source>
        <dbReference type="Proteomes" id="UP000253153"/>
    </source>
</evidence>
<dbReference type="OrthoDB" id="3440029at2759"/>
<feature type="compositionally biased region" description="Polar residues" evidence="1">
    <location>
        <begin position="226"/>
        <end position="242"/>
    </location>
</feature>
<feature type="region of interest" description="Disordered" evidence="1">
    <location>
        <begin position="170"/>
        <end position="196"/>
    </location>
</feature>
<gene>
    <name evidence="2" type="ORF">FIESC28_09701</name>
</gene>
<name>A0A366QYK1_9HYPO</name>
<dbReference type="GeneID" id="41999133"/>